<comment type="cofactor">
    <cofactor evidence="8">
        <name>[2Fe-2S] cluster</name>
        <dbReference type="ChEBI" id="CHEBI:190135"/>
    </cofactor>
</comment>
<dbReference type="GO" id="GO:0098796">
    <property type="term" value="C:membrane protein complex"/>
    <property type="evidence" value="ECO:0007669"/>
    <property type="project" value="UniProtKB-ARBA"/>
</dbReference>
<dbReference type="GO" id="GO:0016491">
    <property type="term" value="F:oxidoreductase activity"/>
    <property type="evidence" value="ECO:0007669"/>
    <property type="project" value="InterPro"/>
</dbReference>
<evidence type="ECO:0000256" key="3">
    <source>
        <dbReference type="ARBA" id="ARBA00022723"/>
    </source>
</evidence>
<dbReference type="FunFam" id="1.10.10.1590:FF:000001">
    <property type="entry name" value="NADH-quinone oxidoreductase subunit E"/>
    <property type="match status" value="1"/>
</dbReference>
<accession>A0AAD5WUB6</accession>
<gene>
    <name evidence="10" type="ORF">MKZ38_005178</name>
</gene>
<evidence type="ECO:0000256" key="7">
    <source>
        <dbReference type="ARBA" id="ARBA00023027"/>
    </source>
</evidence>
<dbReference type="GO" id="GO:1902494">
    <property type="term" value="C:catalytic complex"/>
    <property type="evidence" value="ECO:0007669"/>
    <property type="project" value="UniProtKB-ARBA"/>
</dbReference>
<feature type="region of interest" description="Disordered" evidence="9">
    <location>
        <begin position="334"/>
        <end position="379"/>
    </location>
</feature>
<evidence type="ECO:0000256" key="8">
    <source>
        <dbReference type="ARBA" id="ARBA00034078"/>
    </source>
</evidence>
<keyword evidence="5" id="KW-0408">Iron</keyword>
<evidence type="ECO:0000313" key="11">
    <source>
        <dbReference type="Proteomes" id="UP001201980"/>
    </source>
</evidence>
<dbReference type="PROSITE" id="PS01099">
    <property type="entry name" value="COMPLEX1_24K"/>
    <property type="match status" value="1"/>
</dbReference>
<keyword evidence="6" id="KW-0411">Iron-sulfur</keyword>
<organism evidence="10 11">
    <name type="scientific">Zalerion maritima</name>
    <dbReference type="NCBI Taxonomy" id="339359"/>
    <lineage>
        <taxon>Eukaryota</taxon>
        <taxon>Fungi</taxon>
        <taxon>Dikarya</taxon>
        <taxon>Ascomycota</taxon>
        <taxon>Pezizomycotina</taxon>
        <taxon>Sordariomycetes</taxon>
        <taxon>Lulworthiomycetidae</taxon>
        <taxon>Lulworthiales</taxon>
        <taxon>Lulworthiaceae</taxon>
        <taxon>Zalerion</taxon>
    </lineage>
</organism>
<dbReference type="GO" id="GO:0046872">
    <property type="term" value="F:metal ion binding"/>
    <property type="evidence" value="ECO:0007669"/>
    <property type="project" value="UniProtKB-KW"/>
</dbReference>
<dbReference type="GO" id="GO:0051537">
    <property type="term" value="F:2 iron, 2 sulfur cluster binding"/>
    <property type="evidence" value="ECO:0007669"/>
    <property type="project" value="UniProtKB-KW"/>
</dbReference>
<feature type="compositionally biased region" description="Polar residues" evidence="9">
    <location>
        <begin position="357"/>
        <end position="367"/>
    </location>
</feature>
<sequence>MEWSMAEWTNHSEVNLTTFYGIINWKTHHELSSIPHPKSRTNSAEQTFHHDVDASHASDWPLNLSCPPIPPYPPQTDIGDNHEKTEQQSGSCTFAPHIWILDTRHTILSPNAGTSNEQLYLLQHRNTSENNPAIPFQFTPQNESIITEILKRYPPQYKKAAVMPILDLGQRQHGFTSISVMNEVARILEMPPTRVYEIASFYTMYNRTPVGKYHVQACTTVSLLLPAGGIRSRMNISLERMFVEGGRMHADGSHVKQQTPCQLGGVGSDKIVEAIKAELGISQGETTADGMFTFIEVECLGACVNAPMIQINDEYYEDLTPETTTKLLKAIKQSAGDPKAAMPKPGPQGAGARDTCENSAGLTSLTTEPWGPEKTRSDL</sequence>
<comment type="caution">
    <text evidence="10">The sequence shown here is derived from an EMBL/GenBank/DDBJ whole genome shotgun (WGS) entry which is preliminary data.</text>
</comment>
<dbReference type="CDD" id="cd03064">
    <property type="entry name" value="TRX_Fd_NuoE"/>
    <property type="match status" value="1"/>
</dbReference>
<dbReference type="FunFam" id="3.40.30.10:FF:000022">
    <property type="entry name" value="NADH dehydrogenase flavoprotein 2, mitochondrial"/>
    <property type="match status" value="1"/>
</dbReference>
<keyword evidence="11" id="KW-1185">Reference proteome</keyword>
<dbReference type="GO" id="GO:0008137">
    <property type="term" value="F:NADH dehydrogenase (ubiquinone) activity"/>
    <property type="evidence" value="ECO:0007669"/>
    <property type="project" value="UniProtKB-ARBA"/>
</dbReference>
<evidence type="ECO:0000256" key="1">
    <source>
        <dbReference type="ARBA" id="ARBA00010643"/>
    </source>
</evidence>
<evidence type="ECO:0000313" key="10">
    <source>
        <dbReference type="EMBL" id="KAJ2905534.1"/>
    </source>
</evidence>
<dbReference type="InterPro" id="IPR002023">
    <property type="entry name" value="NuoE-like"/>
</dbReference>
<evidence type="ECO:0000256" key="4">
    <source>
        <dbReference type="ARBA" id="ARBA00022967"/>
    </source>
</evidence>
<dbReference type="Pfam" id="PF01257">
    <property type="entry name" value="2Fe-2S_thioredx"/>
    <property type="match status" value="2"/>
</dbReference>
<protein>
    <submittedName>
        <fullName evidence="10">NADH-ubiquinone oxidoreductase 24 kDa subunit mitochondrial</fullName>
    </submittedName>
</protein>
<evidence type="ECO:0000256" key="6">
    <source>
        <dbReference type="ARBA" id="ARBA00023014"/>
    </source>
</evidence>
<dbReference type="PANTHER" id="PTHR10371:SF3">
    <property type="entry name" value="NADH DEHYDROGENASE [UBIQUINONE] FLAVOPROTEIN 2, MITOCHONDRIAL"/>
    <property type="match status" value="1"/>
</dbReference>
<keyword evidence="2" id="KW-0001">2Fe-2S</keyword>
<comment type="similarity">
    <text evidence="1">Belongs to the complex I 24 kDa subunit family.</text>
</comment>
<evidence type="ECO:0000256" key="9">
    <source>
        <dbReference type="SAM" id="MobiDB-lite"/>
    </source>
</evidence>
<dbReference type="Gene3D" id="3.40.30.10">
    <property type="entry name" value="Glutaredoxin"/>
    <property type="match status" value="1"/>
</dbReference>
<dbReference type="GO" id="GO:0005743">
    <property type="term" value="C:mitochondrial inner membrane"/>
    <property type="evidence" value="ECO:0007669"/>
    <property type="project" value="UniProtKB-ARBA"/>
</dbReference>
<proteinExistence type="inferred from homology"/>
<evidence type="ECO:0000256" key="2">
    <source>
        <dbReference type="ARBA" id="ARBA00022714"/>
    </source>
</evidence>
<dbReference type="SUPFAM" id="SSF52833">
    <property type="entry name" value="Thioredoxin-like"/>
    <property type="match status" value="1"/>
</dbReference>
<evidence type="ECO:0000256" key="5">
    <source>
        <dbReference type="ARBA" id="ARBA00023004"/>
    </source>
</evidence>
<name>A0AAD5WUB6_9PEZI</name>
<dbReference type="InterPro" id="IPR036249">
    <property type="entry name" value="Thioredoxin-like_sf"/>
</dbReference>
<dbReference type="PANTHER" id="PTHR10371">
    <property type="entry name" value="NADH DEHYDROGENASE UBIQUINONE FLAVOPROTEIN 2, MITOCHONDRIAL"/>
    <property type="match status" value="1"/>
</dbReference>
<reference evidence="10" key="1">
    <citation type="submission" date="2022-07" db="EMBL/GenBank/DDBJ databases">
        <title>Draft genome sequence of Zalerion maritima ATCC 34329, a (micro)plastics degrading marine fungus.</title>
        <authorList>
            <person name="Paco A."/>
            <person name="Goncalves M.F.M."/>
            <person name="Rocha-Santos T.A.P."/>
            <person name="Alves A."/>
        </authorList>
    </citation>
    <scope>NUCLEOTIDE SEQUENCE</scope>
    <source>
        <strain evidence="10">ATCC 34329</strain>
    </source>
</reference>
<dbReference type="InterPro" id="IPR042128">
    <property type="entry name" value="NuoE_dom"/>
</dbReference>
<keyword evidence="7" id="KW-0520">NAD</keyword>
<dbReference type="EMBL" id="JAKWBI020000030">
    <property type="protein sequence ID" value="KAJ2905534.1"/>
    <property type="molecule type" value="Genomic_DNA"/>
</dbReference>
<keyword evidence="4" id="KW-1278">Translocase</keyword>
<dbReference type="AlphaFoldDB" id="A0AAD5WUB6"/>
<keyword evidence="3" id="KW-0479">Metal-binding</keyword>
<dbReference type="Gene3D" id="1.10.10.1590">
    <property type="entry name" value="NADH-quinone oxidoreductase subunit E"/>
    <property type="match status" value="1"/>
</dbReference>
<dbReference type="Proteomes" id="UP001201980">
    <property type="component" value="Unassembled WGS sequence"/>
</dbReference>
<dbReference type="InterPro" id="IPR041921">
    <property type="entry name" value="NuoE_N"/>
</dbReference>
<dbReference type="GO" id="GO:0006120">
    <property type="term" value="P:mitochondrial electron transport, NADH to ubiquinone"/>
    <property type="evidence" value="ECO:0007669"/>
    <property type="project" value="UniProtKB-ARBA"/>
</dbReference>